<protein>
    <submittedName>
        <fullName evidence="15">Cytochrome P450 4461H1</fullName>
    </submittedName>
</protein>
<feature type="binding site" description="axial binding residue" evidence="13">
    <location>
        <position position="439"/>
    </location>
    <ligand>
        <name>heme</name>
        <dbReference type="ChEBI" id="CHEBI:30413"/>
    </ligand>
    <ligandPart>
        <name>Fe</name>
        <dbReference type="ChEBI" id="CHEBI:18248"/>
    </ligandPart>
</feature>
<dbReference type="Gene3D" id="1.10.630.10">
    <property type="entry name" value="Cytochrome P450"/>
    <property type="match status" value="1"/>
</dbReference>
<evidence type="ECO:0000256" key="2">
    <source>
        <dbReference type="ARBA" id="ARBA00004174"/>
    </source>
</evidence>
<evidence type="ECO:0000256" key="5">
    <source>
        <dbReference type="ARBA" id="ARBA00022617"/>
    </source>
</evidence>
<evidence type="ECO:0000256" key="7">
    <source>
        <dbReference type="ARBA" id="ARBA00022824"/>
    </source>
</evidence>
<keyword evidence="7" id="KW-0256">Endoplasmic reticulum</keyword>
<dbReference type="InterPro" id="IPR036396">
    <property type="entry name" value="Cyt_P450_sf"/>
</dbReference>
<keyword evidence="8" id="KW-0492">Microsome</keyword>
<dbReference type="InterPro" id="IPR050196">
    <property type="entry name" value="Cytochrome_P450_Monoox"/>
</dbReference>
<name>A0AAT9UTN3_MACHI</name>
<evidence type="ECO:0000256" key="4">
    <source>
        <dbReference type="ARBA" id="ARBA00010617"/>
    </source>
</evidence>
<proteinExistence type="evidence at transcript level"/>
<keyword evidence="12" id="KW-0472">Membrane</keyword>
<dbReference type="EMBL" id="OR117259">
    <property type="protein sequence ID" value="WIM41699.1"/>
    <property type="molecule type" value="mRNA"/>
</dbReference>
<evidence type="ECO:0000256" key="13">
    <source>
        <dbReference type="PIRSR" id="PIRSR602401-1"/>
    </source>
</evidence>
<dbReference type="GO" id="GO:0004497">
    <property type="term" value="F:monooxygenase activity"/>
    <property type="evidence" value="ECO:0007669"/>
    <property type="project" value="UniProtKB-KW"/>
</dbReference>
<dbReference type="PROSITE" id="PS00086">
    <property type="entry name" value="CYTOCHROME_P450"/>
    <property type="match status" value="1"/>
</dbReference>
<evidence type="ECO:0000256" key="6">
    <source>
        <dbReference type="ARBA" id="ARBA00022723"/>
    </source>
</evidence>
<dbReference type="GO" id="GO:0005789">
    <property type="term" value="C:endoplasmic reticulum membrane"/>
    <property type="evidence" value="ECO:0007669"/>
    <property type="project" value="UniProtKB-SubCell"/>
</dbReference>
<comment type="subcellular location">
    <subcellularLocation>
        <location evidence="3">Endoplasmic reticulum membrane</location>
        <topology evidence="3">Peripheral membrane protein</topology>
    </subcellularLocation>
    <subcellularLocation>
        <location evidence="2">Microsome membrane</location>
        <topology evidence="2">Peripheral membrane protein</topology>
    </subcellularLocation>
</comment>
<dbReference type="GO" id="GO:0020037">
    <property type="term" value="F:heme binding"/>
    <property type="evidence" value="ECO:0007669"/>
    <property type="project" value="InterPro"/>
</dbReference>
<reference evidence="15" key="1">
    <citation type="submission" date="2023-06" db="EMBL/GenBank/DDBJ databases">
        <title>Identification of Cytochrome P450s in Maconellicoccus hirsutus.</title>
        <authorList>
            <person name="Selvamani S.B."/>
            <person name="Negi N."/>
            <person name="Nagarjuna Reddy K.V."/>
            <person name="Ramasamy G.G."/>
        </authorList>
    </citation>
    <scope>NUCLEOTIDE SEQUENCE</scope>
</reference>
<dbReference type="AlphaFoldDB" id="A0AAT9UTN3"/>
<sequence length="526" mass="60796">MIVAVIIASLVIIFLAQYAYKLKHQKFYQLLDQFPCYPTYPIIGNLHMLYGATENAVMRIKNLMKPYDRLLFWIGLTPVLLVKKHQDIVAICNRCSDRESHGFIEPWTTKGILTSRYEDWKISRKMLHPAFSQEMLTTYIDVFKKATSNLIGEFRKVADTGEIIDVFDAIKISNTDVILQSVLGVSAEGEAKKTLRFSQAIFEFLKDSNKRVFTLWLHPSFIYKIYLKITGKIKFLKTLHTFPEEILKRTMNDFHEKKDQFDEAHPPKSMINLLVRKRLEHNFTEIRMRNELLQVIVGGTEAITFFSGFLMVMLAIHQDVQQKLFEEIVQFLANDDTLTIDRLTDPNELKYLEQCIKETARAFSPVSVTFRYTNKECVLDDGKVVPTGLTIMIPLLFHNRDAELFANPLKWDPQHYSEESIAKRPKGSDLLFGCGPRNCIGTHTHTRARLRRVKIPITLTTTNISGYKYAFLLSKIRIINIIKEFHLSTNIKEITEDDVTVDLLLRSKIGFPVKFSSRRKTGVIDS</sequence>
<evidence type="ECO:0000256" key="9">
    <source>
        <dbReference type="ARBA" id="ARBA00023002"/>
    </source>
</evidence>
<keyword evidence="6 13" id="KW-0479">Metal-binding</keyword>
<evidence type="ECO:0000256" key="3">
    <source>
        <dbReference type="ARBA" id="ARBA00004406"/>
    </source>
</evidence>
<evidence type="ECO:0000256" key="12">
    <source>
        <dbReference type="ARBA" id="ARBA00023136"/>
    </source>
</evidence>
<keyword evidence="5 13" id="KW-0349">Heme</keyword>
<dbReference type="InterPro" id="IPR001128">
    <property type="entry name" value="Cyt_P450"/>
</dbReference>
<keyword evidence="9 14" id="KW-0560">Oxidoreductase</keyword>
<evidence type="ECO:0000256" key="14">
    <source>
        <dbReference type="RuleBase" id="RU000461"/>
    </source>
</evidence>
<dbReference type="PANTHER" id="PTHR24291:SF189">
    <property type="entry name" value="CYTOCHROME P450 4C3-RELATED"/>
    <property type="match status" value="1"/>
</dbReference>
<evidence type="ECO:0000256" key="1">
    <source>
        <dbReference type="ARBA" id="ARBA00001971"/>
    </source>
</evidence>
<dbReference type="InterPro" id="IPR002401">
    <property type="entry name" value="Cyt_P450_E_grp-I"/>
</dbReference>
<dbReference type="GO" id="GO:0016705">
    <property type="term" value="F:oxidoreductase activity, acting on paired donors, with incorporation or reduction of molecular oxygen"/>
    <property type="evidence" value="ECO:0007669"/>
    <property type="project" value="InterPro"/>
</dbReference>
<comment type="similarity">
    <text evidence="4 14">Belongs to the cytochrome P450 family.</text>
</comment>
<dbReference type="SUPFAM" id="SSF48264">
    <property type="entry name" value="Cytochrome P450"/>
    <property type="match status" value="1"/>
</dbReference>
<comment type="cofactor">
    <cofactor evidence="1 13">
        <name>heme</name>
        <dbReference type="ChEBI" id="CHEBI:30413"/>
    </cofactor>
</comment>
<dbReference type="Pfam" id="PF00067">
    <property type="entry name" value="p450"/>
    <property type="match status" value="1"/>
</dbReference>
<organism evidence="15">
    <name type="scientific">Maconellicoccus hirsutus</name>
    <name type="common">Pink hibiscus mealybug</name>
    <dbReference type="NCBI Taxonomy" id="177089"/>
    <lineage>
        <taxon>Eukaryota</taxon>
        <taxon>Metazoa</taxon>
        <taxon>Ecdysozoa</taxon>
        <taxon>Arthropoda</taxon>
        <taxon>Hexapoda</taxon>
        <taxon>Insecta</taxon>
        <taxon>Pterygota</taxon>
        <taxon>Neoptera</taxon>
        <taxon>Paraneoptera</taxon>
        <taxon>Hemiptera</taxon>
        <taxon>Sternorrhyncha</taxon>
        <taxon>Coccoidea</taxon>
        <taxon>Pseudococcidae</taxon>
        <taxon>Maconellicoccus</taxon>
    </lineage>
</organism>
<dbReference type="PRINTS" id="PR00463">
    <property type="entry name" value="EP450I"/>
</dbReference>
<evidence type="ECO:0000256" key="10">
    <source>
        <dbReference type="ARBA" id="ARBA00023004"/>
    </source>
</evidence>
<accession>A0AAT9UTN3</accession>
<evidence type="ECO:0000256" key="8">
    <source>
        <dbReference type="ARBA" id="ARBA00022848"/>
    </source>
</evidence>
<evidence type="ECO:0000256" key="11">
    <source>
        <dbReference type="ARBA" id="ARBA00023033"/>
    </source>
</evidence>
<keyword evidence="10 13" id="KW-0408">Iron</keyword>
<evidence type="ECO:0000313" key="15">
    <source>
        <dbReference type="EMBL" id="WIM41699.1"/>
    </source>
</evidence>
<dbReference type="GO" id="GO:0005506">
    <property type="term" value="F:iron ion binding"/>
    <property type="evidence" value="ECO:0007669"/>
    <property type="project" value="InterPro"/>
</dbReference>
<keyword evidence="11 14" id="KW-0503">Monooxygenase</keyword>
<dbReference type="PANTHER" id="PTHR24291">
    <property type="entry name" value="CYTOCHROME P450 FAMILY 4"/>
    <property type="match status" value="1"/>
</dbReference>
<dbReference type="InterPro" id="IPR017972">
    <property type="entry name" value="Cyt_P450_CS"/>
</dbReference>